<reference evidence="1 2" key="1">
    <citation type="journal article" date="2016" name="Front. Microbiol.">
        <title>Single-Cell (Meta-)Genomics of a Dimorphic Candidatus Thiomargarita nelsonii Reveals Genomic Plasticity.</title>
        <authorList>
            <person name="Flood B.E."/>
            <person name="Fliss P."/>
            <person name="Jones D.S."/>
            <person name="Dick G.J."/>
            <person name="Jain S."/>
            <person name="Kaster A.K."/>
            <person name="Winkel M."/>
            <person name="Mussmann M."/>
            <person name="Bailey J."/>
        </authorList>
    </citation>
    <scope>NUCLEOTIDE SEQUENCE [LARGE SCALE GENOMIC DNA]</scope>
    <source>
        <strain evidence="1">Hydrate Ridge</strain>
    </source>
</reference>
<protein>
    <submittedName>
        <fullName evidence="1">Uncharacterized protein</fullName>
    </submittedName>
</protein>
<sequence>MSYSKFTLTSVEKNFQLQETMQNLFPTVKPLEMSEWLQQTLEKGSYLALKSEKARSEMIIAPILLEMINDRAISIFSGENLDIDPENGLNGECDFIISKVQQAYTIQAPILAIVKQNIVENNMGQCAAQMVAAGLFNQSENQPLETIFGCVTNGEIWQFLKLENQTIFIDNKKYFLDNLEQILGVLQAIIDFYK</sequence>
<dbReference type="Proteomes" id="UP000030428">
    <property type="component" value="Unassembled WGS sequence"/>
</dbReference>
<dbReference type="EMBL" id="JSZA02000364">
    <property type="protein sequence ID" value="TGN99763.1"/>
    <property type="molecule type" value="Genomic_DNA"/>
</dbReference>
<dbReference type="AlphaFoldDB" id="A0A4E0QIZ9"/>
<organism evidence="1 2">
    <name type="scientific">Candidatus Thiomargarita nelsonii</name>
    <dbReference type="NCBI Taxonomy" id="1003181"/>
    <lineage>
        <taxon>Bacteria</taxon>
        <taxon>Pseudomonadati</taxon>
        <taxon>Pseudomonadota</taxon>
        <taxon>Gammaproteobacteria</taxon>
        <taxon>Thiotrichales</taxon>
        <taxon>Thiotrichaceae</taxon>
        <taxon>Thiomargarita</taxon>
    </lineage>
</organism>
<evidence type="ECO:0000313" key="2">
    <source>
        <dbReference type="Proteomes" id="UP000030428"/>
    </source>
</evidence>
<accession>A0A4E0QIZ9</accession>
<keyword evidence="2" id="KW-1185">Reference proteome</keyword>
<gene>
    <name evidence="1" type="ORF">PN36_33635</name>
</gene>
<evidence type="ECO:0000313" key="1">
    <source>
        <dbReference type="EMBL" id="TGN99763.1"/>
    </source>
</evidence>
<comment type="caution">
    <text evidence="1">The sequence shown here is derived from an EMBL/GenBank/DDBJ whole genome shotgun (WGS) entry which is preliminary data.</text>
</comment>
<name>A0A4E0QIZ9_9GAMM</name>
<proteinExistence type="predicted"/>